<dbReference type="EMBL" id="BOOR01000017">
    <property type="protein sequence ID" value="GII54449.1"/>
    <property type="molecule type" value="Genomic_DNA"/>
</dbReference>
<reference evidence="2" key="1">
    <citation type="submission" date="2021-01" db="EMBL/GenBank/DDBJ databases">
        <title>Whole genome shotgun sequence of Planotetraspora thailandica NBRC 104271.</title>
        <authorList>
            <person name="Komaki H."/>
            <person name="Tamura T."/>
        </authorList>
    </citation>
    <scope>NUCLEOTIDE SEQUENCE</scope>
    <source>
        <strain evidence="2">NBRC 104271</strain>
    </source>
</reference>
<dbReference type="Proteomes" id="UP000605992">
    <property type="component" value="Unassembled WGS sequence"/>
</dbReference>
<sequence length="91" mass="9766">MNCATSSSRSPNASRPTPAKPDSEEPLLADLVILLDISVGDLAAIADTDLTERSVAKGLEVAGLIWDARRLTADQLQKICEEAERMTARQS</sequence>
<proteinExistence type="predicted"/>
<evidence type="ECO:0000313" key="3">
    <source>
        <dbReference type="Proteomes" id="UP000605992"/>
    </source>
</evidence>
<organism evidence="2 3">
    <name type="scientific">Planotetraspora thailandica</name>
    <dbReference type="NCBI Taxonomy" id="487172"/>
    <lineage>
        <taxon>Bacteria</taxon>
        <taxon>Bacillati</taxon>
        <taxon>Actinomycetota</taxon>
        <taxon>Actinomycetes</taxon>
        <taxon>Streptosporangiales</taxon>
        <taxon>Streptosporangiaceae</taxon>
        <taxon>Planotetraspora</taxon>
    </lineage>
</organism>
<keyword evidence="3" id="KW-1185">Reference proteome</keyword>
<feature type="compositionally biased region" description="Polar residues" evidence="1">
    <location>
        <begin position="1"/>
        <end position="15"/>
    </location>
</feature>
<protein>
    <submittedName>
        <fullName evidence="2">Uncharacterized protein</fullName>
    </submittedName>
</protein>
<accession>A0A8J3V5M6</accession>
<name>A0A8J3V5M6_9ACTN</name>
<evidence type="ECO:0000313" key="2">
    <source>
        <dbReference type="EMBL" id="GII54449.1"/>
    </source>
</evidence>
<comment type="caution">
    <text evidence="2">The sequence shown here is derived from an EMBL/GenBank/DDBJ whole genome shotgun (WGS) entry which is preliminary data.</text>
</comment>
<evidence type="ECO:0000256" key="1">
    <source>
        <dbReference type="SAM" id="MobiDB-lite"/>
    </source>
</evidence>
<gene>
    <name evidence="2" type="ORF">Pth03_28380</name>
</gene>
<dbReference type="AlphaFoldDB" id="A0A8J3V5M6"/>
<feature type="region of interest" description="Disordered" evidence="1">
    <location>
        <begin position="1"/>
        <end position="24"/>
    </location>
</feature>